<feature type="transmembrane region" description="Helical" evidence="1">
    <location>
        <begin position="39"/>
        <end position="56"/>
    </location>
</feature>
<keyword evidence="1" id="KW-0472">Membrane</keyword>
<sequence length="117" mass="12976">MQPMPQSSVSLFVTDCCWGISLSCCYILGYIFLSGSAMLGAKMFLVLIYLTALRLTSISSQIQSKKPACHLEIIKTFEDYEYMKEGDIMIAGVLTVNTLIVSFEYPMGLYDAMLCVG</sequence>
<accession>A0A974BRB7</accession>
<organism evidence="2">
    <name type="scientific">Xenopus laevis</name>
    <name type="common">African clawed frog</name>
    <dbReference type="NCBI Taxonomy" id="8355"/>
    <lineage>
        <taxon>Eukaryota</taxon>
        <taxon>Metazoa</taxon>
        <taxon>Chordata</taxon>
        <taxon>Craniata</taxon>
        <taxon>Vertebrata</taxon>
        <taxon>Euteleostomi</taxon>
        <taxon>Amphibia</taxon>
        <taxon>Batrachia</taxon>
        <taxon>Anura</taxon>
        <taxon>Pipoidea</taxon>
        <taxon>Pipidae</taxon>
        <taxon>Xenopodinae</taxon>
        <taxon>Xenopus</taxon>
        <taxon>Xenopus</taxon>
    </lineage>
</organism>
<keyword evidence="1" id="KW-0812">Transmembrane</keyword>
<dbReference type="Proteomes" id="UP000694892">
    <property type="component" value="Unassembled WGS sequence"/>
</dbReference>
<proteinExistence type="predicted"/>
<gene>
    <name evidence="2" type="ORF">XELAEV_18004641mg</name>
</gene>
<reference evidence="2" key="1">
    <citation type="submission" date="2016-05" db="EMBL/GenBank/DDBJ databases">
        <title>WGS assembly of Xenopus laevis.</title>
        <authorList>
            <person name="Session A."/>
            <person name="Uno Y."/>
            <person name="Kwon T."/>
            <person name="Chapman J."/>
            <person name="Toyoda A."/>
            <person name="Takahashi S."/>
            <person name="Fukui A."/>
            <person name="Hikosaka A."/>
            <person name="Putnam N."/>
            <person name="Stites J."/>
            <person name="Van Heeringen S."/>
            <person name="Quigley I."/>
            <person name="Heinz S."/>
            <person name="Hellsten U."/>
            <person name="Lyons J."/>
            <person name="Suzuki A."/>
            <person name="Kondo M."/>
            <person name="Ogino H."/>
            <person name="Ochi H."/>
            <person name="Bogdanovic O."/>
            <person name="Lister R."/>
            <person name="Georgiou G."/>
            <person name="Paranjpe S."/>
            <person name="Van Kruijsbergen I."/>
            <person name="Mozaffari S."/>
            <person name="Shu S."/>
            <person name="Schmutz J."/>
            <person name="Jenkins J."/>
            <person name="Grimwood J."/>
            <person name="Carlson J."/>
            <person name="Mitros T."/>
            <person name="Simakov O."/>
            <person name="Heald R."/>
            <person name="Miller K."/>
            <person name="Haudenschild C."/>
            <person name="Kuroki Y."/>
            <person name="Tanaka T."/>
            <person name="Michiue T."/>
            <person name="Watanabe M."/>
            <person name="Kinoshita T."/>
            <person name="Ohta Y."/>
            <person name="Mawaribuchi S."/>
            <person name="Suzuki Y."/>
            <person name="Haramoto Y."/>
            <person name="Yamamoto T."/>
            <person name="Takagi C."/>
            <person name="Kitzman J."/>
            <person name="Shendure J."/>
            <person name="Nakayama T."/>
            <person name="Izutsu Y."/>
            <person name="Robert J."/>
            <person name="Dichmann D."/>
            <person name="Flajnik M."/>
            <person name="Houston D."/>
            <person name="Marcotte E."/>
            <person name="Wallingford J."/>
            <person name="Ito Y."/>
            <person name="Asashima M."/>
            <person name="Ueno N."/>
            <person name="Matsuda Y."/>
            <person name="Jan Veenstra G."/>
            <person name="Fujiyama A."/>
            <person name="Harland R."/>
            <person name="Taira M."/>
            <person name="Rokhsar D.S."/>
        </authorList>
    </citation>
    <scope>NUCLEOTIDE SEQUENCE</scope>
    <source>
        <strain evidence="2">J</strain>
        <tissue evidence="2">Blood</tissue>
    </source>
</reference>
<protein>
    <submittedName>
        <fullName evidence="2">Uncharacterized protein</fullName>
    </submittedName>
</protein>
<dbReference type="EMBL" id="KV467261">
    <property type="protein sequence ID" value="OCT56608.1"/>
    <property type="molecule type" value="Genomic_DNA"/>
</dbReference>
<evidence type="ECO:0000313" key="2">
    <source>
        <dbReference type="EMBL" id="OCT56608.1"/>
    </source>
</evidence>
<dbReference type="AlphaFoldDB" id="A0A974BRB7"/>
<name>A0A974BRB7_XENLA</name>
<keyword evidence="1" id="KW-1133">Transmembrane helix</keyword>
<evidence type="ECO:0000256" key="1">
    <source>
        <dbReference type="SAM" id="Phobius"/>
    </source>
</evidence>
<feature type="transmembrane region" description="Helical" evidence="1">
    <location>
        <begin position="12"/>
        <end position="33"/>
    </location>
</feature>